<dbReference type="KEGG" id="span:AWL63_22225"/>
<dbReference type="SUPFAM" id="SSF46785">
    <property type="entry name" value="Winged helix' DNA-binding domain"/>
    <property type="match status" value="1"/>
</dbReference>
<dbReference type="EMBL" id="CP014168">
    <property type="protein sequence ID" value="AOH87019.1"/>
    <property type="molecule type" value="Genomic_DNA"/>
</dbReference>
<keyword evidence="3" id="KW-0804">Transcription</keyword>
<dbReference type="InterPro" id="IPR036388">
    <property type="entry name" value="WH-like_DNA-bd_sf"/>
</dbReference>
<organism evidence="5 6">
    <name type="scientific">Sphingomonas panacis</name>
    <dbReference type="NCBI Taxonomy" id="1560345"/>
    <lineage>
        <taxon>Bacteria</taxon>
        <taxon>Pseudomonadati</taxon>
        <taxon>Pseudomonadota</taxon>
        <taxon>Alphaproteobacteria</taxon>
        <taxon>Sphingomonadales</taxon>
        <taxon>Sphingomonadaceae</taxon>
        <taxon>Sphingomonas</taxon>
    </lineage>
</organism>
<evidence type="ECO:0000256" key="2">
    <source>
        <dbReference type="ARBA" id="ARBA00023125"/>
    </source>
</evidence>
<evidence type="ECO:0000313" key="6">
    <source>
        <dbReference type="Proteomes" id="UP000094256"/>
    </source>
</evidence>
<feature type="domain" description="HTH hxlR-type" evidence="4">
    <location>
        <begin position="11"/>
        <end position="91"/>
    </location>
</feature>
<gene>
    <name evidence="5" type="ORF">AWL63_22225</name>
</gene>
<dbReference type="InterPro" id="IPR002577">
    <property type="entry name" value="HTH_HxlR"/>
</dbReference>
<evidence type="ECO:0000256" key="3">
    <source>
        <dbReference type="ARBA" id="ARBA00023163"/>
    </source>
</evidence>
<dbReference type="GO" id="GO:0003677">
    <property type="term" value="F:DNA binding"/>
    <property type="evidence" value="ECO:0007669"/>
    <property type="project" value="UniProtKB-KW"/>
</dbReference>
<proteinExistence type="predicted"/>
<dbReference type="Gene3D" id="1.10.10.10">
    <property type="entry name" value="Winged helix-like DNA-binding domain superfamily/Winged helix DNA-binding domain"/>
    <property type="match status" value="1"/>
</dbReference>
<evidence type="ECO:0000313" key="5">
    <source>
        <dbReference type="EMBL" id="AOH87019.1"/>
    </source>
</evidence>
<dbReference type="Pfam" id="PF01638">
    <property type="entry name" value="HxlR"/>
    <property type="match status" value="1"/>
</dbReference>
<dbReference type="PANTHER" id="PTHR33204">
    <property type="entry name" value="TRANSCRIPTIONAL REGULATOR, MARR FAMILY"/>
    <property type="match status" value="1"/>
</dbReference>
<evidence type="ECO:0000256" key="1">
    <source>
        <dbReference type="ARBA" id="ARBA00023015"/>
    </source>
</evidence>
<dbReference type="AlphaFoldDB" id="A0A1B3ZHW9"/>
<sequence>MTGSYFLDFTCWRDVALRIVAGKWKPLLVYFLLSGPKRYSELRRTARGVSDKMLIQHLKELDKDGEVLRTDPKAIPSRIDDALTPLGRSLT</sequence>
<name>A0A1B3ZHW9_9SPHN</name>
<accession>A0A1B3ZHW9</accession>
<dbReference type="PROSITE" id="PS51118">
    <property type="entry name" value="HTH_HXLR"/>
    <property type="match status" value="1"/>
</dbReference>
<protein>
    <recommendedName>
        <fullName evidence="4">HTH hxlR-type domain-containing protein</fullName>
    </recommendedName>
</protein>
<dbReference type="InterPro" id="IPR036390">
    <property type="entry name" value="WH_DNA-bd_sf"/>
</dbReference>
<dbReference type="PANTHER" id="PTHR33204:SF29">
    <property type="entry name" value="TRANSCRIPTIONAL REGULATOR"/>
    <property type="match status" value="1"/>
</dbReference>
<keyword evidence="2" id="KW-0238">DNA-binding</keyword>
<reference evidence="5 6" key="1">
    <citation type="submission" date="2016-01" db="EMBL/GenBank/DDBJ databases">
        <title>Complete genome and mega plasmid sequence of Sphingomonas panacis DCY99 elicits systemic resistance in rice to Xanthomonas oryzae.</title>
        <authorList>
            <person name="Kim Y.J."/>
            <person name="Yang D.C."/>
            <person name="Sing P."/>
        </authorList>
    </citation>
    <scope>NUCLEOTIDE SEQUENCE [LARGE SCALE GENOMIC DNA]</scope>
    <source>
        <strain evidence="5 6">DCY99</strain>
    </source>
</reference>
<keyword evidence="1" id="KW-0805">Transcription regulation</keyword>
<dbReference type="Proteomes" id="UP000094256">
    <property type="component" value="Chromosome"/>
</dbReference>
<evidence type="ECO:0000259" key="4">
    <source>
        <dbReference type="PROSITE" id="PS51118"/>
    </source>
</evidence>
<keyword evidence="6" id="KW-1185">Reference proteome</keyword>
<dbReference type="STRING" id="1560345.AWL63_22225"/>